<dbReference type="RefSeq" id="WP_129082493.1">
    <property type="nucleotide sequence ID" value="NZ_CP041070.1"/>
</dbReference>
<keyword evidence="2 12" id="KW-0813">Transport</keyword>
<evidence type="ECO:0000256" key="2">
    <source>
        <dbReference type="ARBA" id="ARBA00022448"/>
    </source>
</evidence>
<evidence type="ECO:0000256" key="10">
    <source>
        <dbReference type="ARBA" id="ARBA00023136"/>
    </source>
</evidence>
<gene>
    <name evidence="16" type="ORF">CRV06_10935</name>
</gene>
<dbReference type="OrthoDB" id="9763670at2"/>
<keyword evidence="10 12" id="KW-0472">Membrane</keyword>
<feature type="domain" description="TonB-dependent receptor-like beta-barrel" evidence="14">
    <location>
        <begin position="219"/>
        <end position="663"/>
    </location>
</feature>
<evidence type="ECO:0000259" key="14">
    <source>
        <dbReference type="Pfam" id="PF00593"/>
    </source>
</evidence>
<keyword evidence="7" id="KW-0408">Iron</keyword>
<reference evidence="16 17" key="1">
    <citation type="submission" date="2017-10" db="EMBL/GenBank/DDBJ databases">
        <title>Genomics of the genus Arcobacter.</title>
        <authorList>
            <person name="Perez-Cataluna A."/>
            <person name="Figueras M.J."/>
        </authorList>
    </citation>
    <scope>NUCLEOTIDE SEQUENCE [LARGE SCALE GENOMIC DNA]</scope>
    <source>
        <strain evidence="16 17">DSM 24636</strain>
    </source>
</reference>
<keyword evidence="11 12" id="KW-0998">Cell outer membrane</keyword>
<evidence type="ECO:0000256" key="5">
    <source>
        <dbReference type="ARBA" id="ARBA00022692"/>
    </source>
</evidence>
<dbReference type="EMBL" id="PDKO01000009">
    <property type="protein sequence ID" value="RXJ62264.1"/>
    <property type="molecule type" value="Genomic_DNA"/>
</dbReference>
<dbReference type="SUPFAM" id="SSF56935">
    <property type="entry name" value="Porins"/>
    <property type="match status" value="1"/>
</dbReference>
<dbReference type="InterPro" id="IPR036942">
    <property type="entry name" value="Beta-barrel_TonB_sf"/>
</dbReference>
<keyword evidence="16" id="KW-0675">Receptor</keyword>
<feature type="domain" description="TonB-dependent receptor plug" evidence="15">
    <location>
        <begin position="41"/>
        <end position="145"/>
    </location>
</feature>
<keyword evidence="3 12" id="KW-1134">Transmembrane beta strand</keyword>
<dbReference type="AlphaFoldDB" id="A0A4Q0XZM5"/>
<keyword evidence="5 12" id="KW-0812">Transmembrane</keyword>
<keyword evidence="4" id="KW-0410">Iron transport</keyword>
<evidence type="ECO:0000256" key="1">
    <source>
        <dbReference type="ARBA" id="ARBA00004571"/>
    </source>
</evidence>
<dbReference type="GO" id="GO:0009279">
    <property type="term" value="C:cell outer membrane"/>
    <property type="evidence" value="ECO:0007669"/>
    <property type="project" value="UniProtKB-SubCell"/>
</dbReference>
<dbReference type="Gene3D" id="2.40.170.20">
    <property type="entry name" value="TonB-dependent receptor, beta-barrel domain"/>
    <property type="match status" value="1"/>
</dbReference>
<evidence type="ECO:0000256" key="11">
    <source>
        <dbReference type="ARBA" id="ARBA00023237"/>
    </source>
</evidence>
<dbReference type="InterPro" id="IPR012910">
    <property type="entry name" value="Plug_dom"/>
</dbReference>
<dbReference type="InterPro" id="IPR039426">
    <property type="entry name" value="TonB-dep_rcpt-like"/>
</dbReference>
<dbReference type="InterPro" id="IPR037066">
    <property type="entry name" value="Plug_dom_sf"/>
</dbReference>
<keyword evidence="6" id="KW-0732">Signal</keyword>
<sequence>MKKTVLLSATLATLIYATEDLGVISINSTTIDDKFKSLNNEVSSVSIIDDKKIEQINPQNIVEVLNSIPGITAMQTEGDIVKLHIRGVDNQVYMGERPGVAVVIDGVPVQETTGKINIDLDNIETIKVIKGAASYLYGNDALSGAVVITTKRPRGENYNKVETETGSFGYRKYLASTTKSFENSALQMQASYRKTDGYWDRAFNKNKSFSAKYNYYIDDSSDVILGFSYSRIKSGDGSGVHGVTAAKEDPESKREITYASDYDTKLTKSFITYSKDFENDSNLMFSTYRYTDDKSYESAYEDIDGDGYDEAHDYKNDEQWEQSGLKTEYRFSFDKAALMLGLDIQRNNEKAKRTPLPWGTASYGSLSKSSIDTDEDINAVYAEFKYELTDKLTSTLNFRYDDINYDLKDNLDSSQNVSPSFNESSYRAGLNYALNQNTNIYTNFSTAFRAPTASQISSNSADGYTTNIDPEKVYNYEIGIRGKTDYFNYEMSVYQLVRKDYIGMRAGNYIRSSDEDNYYDNVADMRSRGFELALNGKITKKLSFNLAYTYLNAEFTKNDYKQLVSDAVYAYPMGVRTLVSPAVFQTLDLSNNQVPRTPRHTLHLTLNYKPIERLTLSPELIAKSKYFADETNDFEQAGYALVNLRSSYKISKNLELFGRVDNLLDKDYYQFVHLTNSRADLTMEDASIIVGPSRAYYAGLRYKF</sequence>
<organism evidence="16 17">
    <name type="scientific">Halarcobacter anaerophilus</name>
    <dbReference type="NCBI Taxonomy" id="877500"/>
    <lineage>
        <taxon>Bacteria</taxon>
        <taxon>Pseudomonadati</taxon>
        <taxon>Campylobacterota</taxon>
        <taxon>Epsilonproteobacteria</taxon>
        <taxon>Campylobacterales</taxon>
        <taxon>Arcobacteraceae</taxon>
        <taxon>Halarcobacter</taxon>
    </lineage>
</organism>
<dbReference type="PANTHER" id="PTHR32552:SF68">
    <property type="entry name" value="FERRICHROME OUTER MEMBRANE TRANSPORTER_PHAGE RECEPTOR"/>
    <property type="match status" value="1"/>
</dbReference>
<dbReference type="STRING" id="877500.GCA_000935065_03473"/>
<comment type="similarity">
    <text evidence="12 13">Belongs to the TonB-dependent receptor family.</text>
</comment>
<keyword evidence="9 13" id="KW-0798">TonB box</keyword>
<evidence type="ECO:0000256" key="4">
    <source>
        <dbReference type="ARBA" id="ARBA00022496"/>
    </source>
</evidence>
<dbReference type="Pfam" id="PF00593">
    <property type="entry name" value="TonB_dep_Rec_b-barrel"/>
    <property type="match status" value="1"/>
</dbReference>
<keyword evidence="8" id="KW-0406">Ion transport</keyword>
<evidence type="ECO:0000256" key="12">
    <source>
        <dbReference type="PROSITE-ProRule" id="PRU01360"/>
    </source>
</evidence>
<proteinExistence type="inferred from homology"/>
<dbReference type="Proteomes" id="UP000290191">
    <property type="component" value="Unassembled WGS sequence"/>
</dbReference>
<dbReference type="GO" id="GO:0015344">
    <property type="term" value="F:siderophore uptake transmembrane transporter activity"/>
    <property type="evidence" value="ECO:0007669"/>
    <property type="project" value="TreeGrafter"/>
</dbReference>
<dbReference type="PANTHER" id="PTHR32552">
    <property type="entry name" value="FERRICHROME IRON RECEPTOR-RELATED"/>
    <property type="match status" value="1"/>
</dbReference>
<keyword evidence="17" id="KW-1185">Reference proteome</keyword>
<comment type="subcellular location">
    <subcellularLocation>
        <location evidence="1 12">Cell outer membrane</location>
        <topology evidence="1 12">Multi-pass membrane protein</topology>
    </subcellularLocation>
</comment>
<evidence type="ECO:0000313" key="16">
    <source>
        <dbReference type="EMBL" id="RXJ62264.1"/>
    </source>
</evidence>
<dbReference type="Gene3D" id="2.170.130.10">
    <property type="entry name" value="TonB-dependent receptor, plug domain"/>
    <property type="match status" value="1"/>
</dbReference>
<evidence type="ECO:0000256" key="7">
    <source>
        <dbReference type="ARBA" id="ARBA00023004"/>
    </source>
</evidence>
<evidence type="ECO:0000259" key="15">
    <source>
        <dbReference type="Pfam" id="PF07715"/>
    </source>
</evidence>
<evidence type="ECO:0000256" key="3">
    <source>
        <dbReference type="ARBA" id="ARBA00022452"/>
    </source>
</evidence>
<evidence type="ECO:0000313" key="17">
    <source>
        <dbReference type="Proteomes" id="UP000290191"/>
    </source>
</evidence>
<dbReference type="Pfam" id="PF07715">
    <property type="entry name" value="Plug"/>
    <property type="match status" value="1"/>
</dbReference>
<evidence type="ECO:0000256" key="9">
    <source>
        <dbReference type="ARBA" id="ARBA00023077"/>
    </source>
</evidence>
<evidence type="ECO:0000256" key="6">
    <source>
        <dbReference type="ARBA" id="ARBA00022729"/>
    </source>
</evidence>
<dbReference type="InterPro" id="IPR000531">
    <property type="entry name" value="Beta-barrel_TonB"/>
</dbReference>
<evidence type="ECO:0000256" key="13">
    <source>
        <dbReference type="RuleBase" id="RU003357"/>
    </source>
</evidence>
<evidence type="ECO:0000256" key="8">
    <source>
        <dbReference type="ARBA" id="ARBA00023065"/>
    </source>
</evidence>
<protein>
    <submittedName>
        <fullName evidence="16">TonB-dependent receptor</fullName>
    </submittedName>
</protein>
<name>A0A4Q0XZM5_9BACT</name>
<dbReference type="CDD" id="cd01347">
    <property type="entry name" value="ligand_gated_channel"/>
    <property type="match status" value="1"/>
</dbReference>
<dbReference type="PROSITE" id="PS52016">
    <property type="entry name" value="TONB_DEPENDENT_REC_3"/>
    <property type="match status" value="1"/>
</dbReference>
<accession>A0A4Q0XZM5</accession>
<comment type="caution">
    <text evidence="16">The sequence shown here is derived from an EMBL/GenBank/DDBJ whole genome shotgun (WGS) entry which is preliminary data.</text>
</comment>